<evidence type="ECO:0000313" key="3">
    <source>
        <dbReference type="Proteomes" id="UP001227192"/>
    </source>
</evidence>
<reference evidence="2" key="1">
    <citation type="submission" date="2015-06" db="EMBL/GenBank/DDBJ databases">
        <authorList>
            <person name="Nguyen H."/>
        </authorList>
    </citation>
    <scope>NUCLEOTIDE SEQUENCE</scope>
    <source>
        <strain evidence="2">DAOM 180753</strain>
    </source>
</reference>
<dbReference type="EMBL" id="LACB01000845">
    <property type="protein sequence ID" value="KAJ9481259.1"/>
    <property type="molecule type" value="Genomic_DNA"/>
</dbReference>
<sequence>MTREVGKSCFSCFGVINMLPGTVVPQANIPGRETCQNGGQRGKHSFSTRIERGEILYTSDPTAYFESIQLIVLQRSSTSYSLYKKKKREKKKKKKKKERRPRNRIHLPRGLLIVFHSTINPSNPLESTASRISSLFSSLQLLHISHLPGDTSNTPAPLLRVSALLCRNAASHGTLH</sequence>
<name>A0AAI9X2S2_PENTH</name>
<evidence type="ECO:0000256" key="1">
    <source>
        <dbReference type="SAM" id="MobiDB-lite"/>
    </source>
</evidence>
<evidence type="ECO:0000313" key="2">
    <source>
        <dbReference type="EMBL" id="KAJ9481259.1"/>
    </source>
</evidence>
<proteinExistence type="predicted"/>
<gene>
    <name evidence="2" type="ORF">VN97_g12238</name>
</gene>
<keyword evidence="3" id="KW-1185">Reference proteome</keyword>
<reference evidence="2" key="2">
    <citation type="journal article" date="2016" name="Fungal Biol.">
        <title>Ochratoxin A production by Penicillium thymicola.</title>
        <authorList>
            <person name="Nguyen H.D.T."/>
            <person name="McMullin D.R."/>
            <person name="Ponomareva E."/>
            <person name="Riley R."/>
            <person name="Pomraning K.R."/>
            <person name="Baker S.E."/>
            <person name="Seifert K.A."/>
        </authorList>
    </citation>
    <scope>NUCLEOTIDE SEQUENCE</scope>
    <source>
        <strain evidence="2">DAOM 180753</strain>
    </source>
</reference>
<feature type="region of interest" description="Disordered" evidence="1">
    <location>
        <begin position="83"/>
        <end position="103"/>
    </location>
</feature>
<comment type="caution">
    <text evidence="2">The sequence shown here is derived from an EMBL/GenBank/DDBJ whole genome shotgun (WGS) entry which is preliminary data.</text>
</comment>
<dbReference type="Proteomes" id="UP001227192">
    <property type="component" value="Unassembled WGS sequence"/>
</dbReference>
<organism evidence="2 3">
    <name type="scientific">Penicillium thymicola</name>
    <dbReference type="NCBI Taxonomy" id="293382"/>
    <lineage>
        <taxon>Eukaryota</taxon>
        <taxon>Fungi</taxon>
        <taxon>Dikarya</taxon>
        <taxon>Ascomycota</taxon>
        <taxon>Pezizomycotina</taxon>
        <taxon>Eurotiomycetes</taxon>
        <taxon>Eurotiomycetidae</taxon>
        <taxon>Eurotiales</taxon>
        <taxon>Aspergillaceae</taxon>
        <taxon>Penicillium</taxon>
    </lineage>
</organism>
<accession>A0AAI9X2S2</accession>
<dbReference type="AlphaFoldDB" id="A0AAI9X2S2"/>
<protein>
    <submittedName>
        <fullName evidence="2">Uncharacterized protein</fullName>
    </submittedName>
</protein>